<feature type="transmembrane region" description="Helical" evidence="1">
    <location>
        <begin position="249"/>
        <end position="266"/>
    </location>
</feature>
<proteinExistence type="predicted"/>
<dbReference type="AlphaFoldDB" id="A0A0F9QIC7"/>
<evidence type="ECO:0000313" key="2">
    <source>
        <dbReference type="EMBL" id="KKN36772.1"/>
    </source>
</evidence>
<feature type="transmembrane region" description="Helical" evidence="1">
    <location>
        <begin position="211"/>
        <end position="229"/>
    </location>
</feature>
<keyword evidence="1" id="KW-0472">Membrane</keyword>
<organism evidence="2">
    <name type="scientific">marine sediment metagenome</name>
    <dbReference type="NCBI Taxonomy" id="412755"/>
    <lineage>
        <taxon>unclassified sequences</taxon>
        <taxon>metagenomes</taxon>
        <taxon>ecological metagenomes</taxon>
    </lineage>
</organism>
<accession>A0A0F9QIC7</accession>
<gene>
    <name evidence="2" type="ORF">LCGC14_0770320</name>
</gene>
<feature type="transmembrane region" description="Helical" evidence="1">
    <location>
        <begin position="51"/>
        <end position="70"/>
    </location>
</feature>
<comment type="caution">
    <text evidence="2">The sequence shown here is derived from an EMBL/GenBank/DDBJ whole genome shotgun (WGS) entry which is preliminary data.</text>
</comment>
<reference evidence="2" key="1">
    <citation type="journal article" date="2015" name="Nature">
        <title>Complex archaea that bridge the gap between prokaryotes and eukaryotes.</title>
        <authorList>
            <person name="Spang A."/>
            <person name="Saw J.H."/>
            <person name="Jorgensen S.L."/>
            <person name="Zaremba-Niedzwiedzka K."/>
            <person name="Martijn J."/>
            <person name="Lind A.E."/>
            <person name="van Eijk R."/>
            <person name="Schleper C."/>
            <person name="Guy L."/>
            <person name="Ettema T.J."/>
        </authorList>
    </citation>
    <scope>NUCLEOTIDE SEQUENCE</scope>
</reference>
<keyword evidence="1" id="KW-1133">Transmembrane helix</keyword>
<evidence type="ECO:0000256" key="1">
    <source>
        <dbReference type="SAM" id="Phobius"/>
    </source>
</evidence>
<keyword evidence="1" id="KW-0812">Transmembrane</keyword>
<dbReference type="EMBL" id="LAZR01001944">
    <property type="protein sequence ID" value="KKN36772.1"/>
    <property type="molecule type" value="Genomic_DNA"/>
</dbReference>
<name>A0A0F9QIC7_9ZZZZ</name>
<protein>
    <submittedName>
        <fullName evidence="2">Uncharacterized protein</fullName>
    </submittedName>
</protein>
<sequence length="272" mass="31332">MKKMKISKKKLLLFGVLIIITVPIVMSLYHANKPIFSYNYLEDTFEDQIPGLFPAGWISLVNPWNVRVVYDNENKVMEVKSSTIDVTEVTKRFKKTSSGVVECKVKMLDINGRFVIHMTQLDREYDPYDDIIIAFLDGGVHVIGEDNIIASVDGNSWAMDEQGLENSVPLMMYTINVWYTIKIDFDRENFHLSINGNSLGVFNYPKYDSSYFAAIYFVSFMTPSVFRFYVDNVKITLLNPVDYIHPANIILLVIIPVSVIVFYILYKRKKGK</sequence>